<organism evidence="4 5">
    <name type="scientific">Parerythrobacter jejuensis</name>
    <dbReference type="NCBI Taxonomy" id="795812"/>
    <lineage>
        <taxon>Bacteria</taxon>
        <taxon>Pseudomonadati</taxon>
        <taxon>Pseudomonadota</taxon>
        <taxon>Alphaproteobacteria</taxon>
        <taxon>Sphingomonadales</taxon>
        <taxon>Erythrobacteraceae</taxon>
        <taxon>Parerythrobacter</taxon>
    </lineage>
</organism>
<feature type="region of interest" description="Disordered" evidence="1">
    <location>
        <begin position="267"/>
        <end position="307"/>
    </location>
</feature>
<dbReference type="InterPro" id="IPR010982">
    <property type="entry name" value="Lambda_DNA-bd_dom_sf"/>
</dbReference>
<keyword evidence="2" id="KW-1133">Transmembrane helix</keyword>
<keyword evidence="2" id="KW-0472">Membrane</keyword>
<dbReference type="SUPFAM" id="SSF47413">
    <property type="entry name" value="lambda repressor-like DNA-binding domains"/>
    <property type="match status" value="1"/>
</dbReference>
<dbReference type="InterPro" id="IPR001387">
    <property type="entry name" value="Cro/C1-type_HTH"/>
</dbReference>
<dbReference type="InterPro" id="IPR025194">
    <property type="entry name" value="RodZ-like_C"/>
</dbReference>
<dbReference type="AlphaFoldDB" id="A0A845AQ04"/>
<gene>
    <name evidence="4" type="ORF">GRI94_06540</name>
</gene>
<keyword evidence="5" id="KW-1185">Reference proteome</keyword>
<dbReference type="RefSeq" id="WP_160778915.1">
    <property type="nucleotide sequence ID" value="NZ_BAAAZF010000001.1"/>
</dbReference>
<sequence length="307" mass="32893">MEDEDVITGEAELAFGAGDRLRMAREEQGLTLEQVSAKTRIPQRHIETIEAGDFANLPARTYAVGFSRTYAKVLGLDQKEIADQVREELGAEDPGERYGRQEQLQPGDPARVPSRGLVFFSIAAIVLLVAGGFMFYRTFFAPGSGPGSLLTAEQRMQANAEAEAEQTDAQSGAAAPINTAGPVVFTATMDETWVKFYESDGTRLMEKQMAAGESYTIPANAQDPQIWTGRPYAFDITIGGREIPKLSEEDTVIQDVPISAEALLARDQNVPPNSADAAPADAAPAGEVEADAAPVNEVEAVSTDPVT</sequence>
<feature type="compositionally biased region" description="Low complexity" evidence="1">
    <location>
        <begin position="275"/>
        <end position="295"/>
    </location>
</feature>
<reference evidence="4 5" key="1">
    <citation type="submission" date="2019-12" db="EMBL/GenBank/DDBJ databases">
        <title>Genomic-based taxomic classification of the family Erythrobacteraceae.</title>
        <authorList>
            <person name="Xu L."/>
        </authorList>
    </citation>
    <scope>NUCLEOTIDE SEQUENCE [LARGE SCALE GENOMIC DNA]</scope>
    <source>
        <strain evidence="4 5">JCM 16677</strain>
    </source>
</reference>
<dbReference type="EMBL" id="WTYE01000001">
    <property type="protein sequence ID" value="MXP31477.1"/>
    <property type="molecule type" value="Genomic_DNA"/>
</dbReference>
<dbReference type="InterPro" id="IPR050400">
    <property type="entry name" value="Bact_Cytoskel_RodZ"/>
</dbReference>
<evidence type="ECO:0000313" key="4">
    <source>
        <dbReference type="EMBL" id="MXP31477.1"/>
    </source>
</evidence>
<feature type="region of interest" description="Disordered" evidence="1">
    <location>
        <begin position="89"/>
        <end position="108"/>
    </location>
</feature>
<protein>
    <submittedName>
        <fullName evidence="4">DUF4115 domain-containing protein</fullName>
    </submittedName>
</protein>
<dbReference type="GO" id="GO:0003677">
    <property type="term" value="F:DNA binding"/>
    <property type="evidence" value="ECO:0007669"/>
    <property type="project" value="InterPro"/>
</dbReference>
<dbReference type="SMART" id="SM00530">
    <property type="entry name" value="HTH_XRE"/>
    <property type="match status" value="1"/>
</dbReference>
<dbReference type="Gene3D" id="1.10.260.40">
    <property type="entry name" value="lambda repressor-like DNA-binding domains"/>
    <property type="match status" value="1"/>
</dbReference>
<evidence type="ECO:0000256" key="2">
    <source>
        <dbReference type="SAM" id="Phobius"/>
    </source>
</evidence>
<evidence type="ECO:0000256" key="1">
    <source>
        <dbReference type="SAM" id="MobiDB-lite"/>
    </source>
</evidence>
<dbReference type="PANTHER" id="PTHR34475:SF1">
    <property type="entry name" value="CYTOSKELETON PROTEIN RODZ"/>
    <property type="match status" value="1"/>
</dbReference>
<dbReference type="OrthoDB" id="9790252at2"/>
<feature type="transmembrane region" description="Helical" evidence="2">
    <location>
        <begin position="117"/>
        <end position="136"/>
    </location>
</feature>
<evidence type="ECO:0000313" key="5">
    <source>
        <dbReference type="Proteomes" id="UP000446786"/>
    </source>
</evidence>
<accession>A0A845AQ04</accession>
<dbReference type="CDD" id="cd00093">
    <property type="entry name" value="HTH_XRE"/>
    <property type="match status" value="1"/>
</dbReference>
<feature type="compositionally biased region" description="Basic and acidic residues" evidence="1">
    <location>
        <begin position="89"/>
        <end position="100"/>
    </location>
</feature>
<dbReference type="Pfam" id="PF13413">
    <property type="entry name" value="HTH_25"/>
    <property type="match status" value="1"/>
</dbReference>
<name>A0A845AQ04_9SPHN</name>
<dbReference type="PANTHER" id="PTHR34475">
    <property type="match status" value="1"/>
</dbReference>
<dbReference type="Pfam" id="PF13464">
    <property type="entry name" value="RodZ_C"/>
    <property type="match status" value="1"/>
</dbReference>
<comment type="caution">
    <text evidence="4">The sequence shown here is derived from an EMBL/GenBank/DDBJ whole genome shotgun (WGS) entry which is preliminary data.</text>
</comment>
<feature type="domain" description="HTH cro/C1-type" evidence="3">
    <location>
        <begin position="20"/>
        <end position="76"/>
    </location>
</feature>
<keyword evidence="2" id="KW-0812">Transmembrane</keyword>
<evidence type="ECO:0000259" key="3">
    <source>
        <dbReference type="SMART" id="SM00530"/>
    </source>
</evidence>
<proteinExistence type="predicted"/>
<dbReference type="Proteomes" id="UP000446786">
    <property type="component" value="Unassembled WGS sequence"/>
</dbReference>